<dbReference type="AlphaFoldDB" id="A0AAU7JHI6"/>
<evidence type="ECO:0008006" key="2">
    <source>
        <dbReference type="Google" id="ProtNLM"/>
    </source>
</evidence>
<proteinExistence type="predicted"/>
<dbReference type="RefSeq" id="WP_406856708.1">
    <property type="nucleotide sequence ID" value="NZ_CP157484.1"/>
</dbReference>
<gene>
    <name evidence="1" type="ORF">ABEG18_03490</name>
</gene>
<accession>A0AAU7JHI6</accession>
<protein>
    <recommendedName>
        <fullName evidence="2">Chemotaxis protein</fullName>
    </recommendedName>
</protein>
<reference evidence="1" key="1">
    <citation type="submission" date="2024-05" db="EMBL/GenBank/DDBJ databases">
        <authorList>
            <person name="Kim S."/>
            <person name="Heo J."/>
            <person name="Choi H."/>
            <person name="Choi Y."/>
            <person name="Kwon S.-W."/>
            <person name="Kim Y."/>
        </authorList>
    </citation>
    <scope>NUCLEOTIDE SEQUENCE</scope>
    <source>
        <strain evidence="1">KACC 23698</strain>
    </source>
</reference>
<name>A0AAU7JHI6_9HYPH</name>
<evidence type="ECO:0000313" key="1">
    <source>
        <dbReference type="EMBL" id="XBO39856.1"/>
    </source>
</evidence>
<dbReference type="EMBL" id="CP157484">
    <property type="protein sequence ID" value="XBO39856.1"/>
    <property type="molecule type" value="Genomic_DNA"/>
</dbReference>
<organism evidence="1">
    <name type="scientific">Alsobacter sp. KACC 23698</name>
    <dbReference type="NCBI Taxonomy" id="3149229"/>
    <lineage>
        <taxon>Bacteria</taxon>
        <taxon>Pseudomonadati</taxon>
        <taxon>Pseudomonadota</taxon>
        <taxon>Alphaproteobacteria</taxon>
        <taxon>Hyphomicrobiales</taxon>
        <taxon>Alsobacteraceae</taxon>
        <taxon>Alsobacter</taxon>
    </lineage>
</organism>
<sequence length="236" mass="25663">MDLATVGLRRVVERQDYHAELIERTCRLLDRAAQNDNAALEALHRTDALQAEIARMREDLLRHTEGLRQGFMRGFEQLGRVAREHHGSAMRSMVELGAAQTEGTILLRRMHEHNDAKPDERLVSGMIAHAVATGVGDLASALNSAVQEIGLEVARLTEEQRRTTAAVGAPGSGELALEIRALSRTLQEGIGDGLADMARTFDSAFQSYATIVSNVVDQAEDAAKARKAEASAQRSA</sequence>